<organism evidence="1 2">
    <name type="scientific">Clathrus columnatus</name>
    <dbReference type="NCBI Taxonomy" id="1419009"/>
    <lineage>
        <taxon>Eukaryota</taxon>
        <taxon>Fungi</taxon>
        <taxon>Dikarya</taxon>
        <taxon>Basidiomycota</taxon>
        <taxon>Agaricomycotina</taxon>
        <taxon>Agaricomycetes</taxon>
        <taxon>Phallomycetidae</taxon>
        <taxon>Phallales</taxon>
        <taxon>Clathraceae</taxon>
        <taxon>Clathrus</taxon>
    </lineage>
</organism>
<dbReference type="EMBL" id="BPWL01000011">
    <property type="protein sequence ID" value="GJJ15945.1"/>
    <property type="molecule type" value="Genomic_DNA"/>
</dbReference>
<dbReference type="AlphaFoldDB" id="A0AAV5ANB1"/>
<comment type="caution">
    <text evidence="1">The sequence shown here is derived from an EMBL/GenBank/DDBJ whole genome shotgun (WGS) entry which is preliminary data.</text>
</comment>
<sequence>MAHVVLIGSSISASGLANVTSNSKINPLPSWECLINGISTGSMAAAAINLEQGWSFCTLYNIPDGFHELVINIISDGVVPFYVEYLTYTPSLNVSQENSLVVIDGTDPAINYISGWTGSQNAPGSISVSGSSQMTNLNSLVNVTFVGTQLSWYAGNVDPNETISLGEYSVDKKSFTSFQIQANTKVAEGQTIFFLLLFITSSLEMSTHVLSV</sequence>
<dbReference type="Proteomes" id="UP001050691">
    <property type="component" value="Unassembled WGS sequence"/>
</dbReference>
<keyword evidence="2" id="KW-1185">Reference proteome</keyword>
<proteinExistence type="predicted"/>
<reference evidence="1" key="1">
    <citation type="submission" date="2021-10" db="EMBL/GenBank/DDBJ databases">
        <title>De novo Genome Assembly of Clathrus columnatus (Basidiomycota, Fungi) Using Illumina and Nanopore Sequence Data.</title>
        <authorList>
            <person name="Ogiso-Tanaka E."/>
            <person name="Itagaki H."/>
            <person name="Hosoya T."/>
            <person name="Hosaka K."/>
        </authorList>
    </citation>
    <scope>NUCLEOTIDE SEQUENCE</scope>
    <source>
        <strain evidence="1">MO-923</strain>
    </source>
</reference>
<evidence type="ECO:0000313" key="1">
    <source>
        <dbReference type="EMBL" id="GJJ15945.1"/>
    </source>
</evidence>
<protein>
    <submittedName>
        <fullName evidence="1">Uncharacterized protein</fullName>
    </submittedName>
</protein>
<accession>A0AAV5ANB1</accession>
<name>A0AAV5ANB1_9AGAM</name>
<gene>
    <name evidence="1" type="ORF">Clacol_010224</name>
</gene>
<evidence type="ECO:0000313" key="2">
    <source>
        <dbReference type="Proteomes" id="UP001050691"/>
    </source>
</evidence>